<dbReference type="Proteomes" id="UP000253094">
    <property type="component" value="Unassembled WGS sequence"/>
</dbReference>
<comment type="caution">
    <text evidence="1">The sequence shown here is derived from an EMBL/GenBank/DDBJ whole genome shotgun (WGS) entry which is preliminary data.</text>
</comment>
<dbReference type="EMBL" id="QOIL01000034">
    <property type="protein sequence ID" value="RCG19090.1"/>
    <property type="molecule type" value="Genomic_DNA"/>
</dbReference>
<protein>
    <submittedName>
        <fullName evidence="1">Uncharacterized protein</fullName>
    </submittedName>
</protein>
<reference evidence="1 2" key="1">
    <citation type="submission" date="2018-06" db="EMBL/GenBank/DDBJ databases">
        <title>Sphaerisporangium craniellae sp. nov., isolated from a marine sponge in the South China Sea.</title>
        <authorList>
            <person name="Li L."/>
        </authorList>
    </citation>
    <scope>NUCLEOTIDE SEQUENCE [LARGE SCALE GENOMIC DNA]</scope>
    <source>
        <strain evidence="1 2">CCTCC AA 208026</strain>
    </source>
</reference>
<name>A0A367EPG0_9ACTN</name>
<accession>A0A367EPG0</accession>
<dbReference type="AlphaFoldDB" id="A0A367EPG0"/>
<organism evidence="1 2">
    <name type="scientific">Sphaerisporangium album</name>
    <dbReference type="NCBI Taxonomy" id="509200"/>
    <lineage>
        <taxon>Bacteria</taxon>
        <taxon>Bacillati</taxon>
        <taxon>Actinomycetota</taxon>
        <taxon>Actinomycetes</taxon>
        <taxon>Streptosporangiales</taxon>
        <taxon>Streptosporangiaceae</taxon>
        <taxon>Sphaerisporangium</taxon>
    </lineage>
</organism>
<evidence type="ECO:0000313" key="2">
    <source>
        <dbReference type="Proteomes" id="UP000253094"/>
    </source>
</evidence>
<sequence>MSLTRGLDSPRTPLRRFLDRELSAGCRRLRATYRARLPSGPLILPGEGVGYEAGTVGTAIDQRLRLAFTAAAPIDQATKDGIATVKLTADYLGPHPAWEAIEAVGSELGRLMHSAIPDLALDDRARPFTRTDEDEERLARMLIAAAWFALNTRNFMAFPLTPLCKAAFADPGGFDLATLLALPHRHLVDDILAQLRAAEHGTLGRLRAQSDRAVCSPGPTFDGSSYLAADADLIVDGFLLEFKSTRRVEQFYKPVILQLLGYALMDFSDRYRIDSLGVYMTRAGALILWPLEDYLALLGARRRDLAELRAAFEKLLSHPEYGADNDPLPGELPGVEALLSELAPAIDEGCCRVCAQPLARPMISATRPRLYCSRFCSSRASSLRYHGWLT</sequence>
<dbReference type="OrthoDB" id="4001768at2"/>
<dbReference type="RefSeq" id="WP_114033745.1">
    <property type="nucleotide sequence ID" value="NZ_QOIL01000034.1"/>
</dbReference>
<proteinExistence type="predicted"/>
<gene>
    <name evidence="1" type="ORF">DQ384_38070</name>
</gene>
<evidence type="ECO:0000313" key="1">
    <source>
        <dbReference type="EMBL" id="RCG19090.1"/>
    </source>
</evidence>
<keyword evidence="2" id="KW-1185">Reference proteome</keyword>